<dbReference type="SUPFAM" id="SSF100910">
    <property type="entry name" value="Chemosensory protein Csp2"/>
    <property type="match status" value="1"/>
</dbReference>
<accession>A0A1W5LDM1</accession>
<dbReference type="InterPro" id="IPR036682">
    <property type="entry name" value="OS_D_A10/PebIII_sf"/>
</dbReference>
<evidence type="ECO:0000256" key="1">
    <source>
        <dbReference type="SAM" id="SignalP"/>
    </source>
</evidence>
<keyword evidence="1" id="KW-0732">Signal</keyword>
<organism evidence="2">
    <name type="scientific">Ectropis obliqua</name>
    <name type="common">Tea geometrid moth</name>
    <dbReference type="NCBI Taxonomy" id="248899"/>
    <lineage>
        <taxon>Eukaryota</taxon>
        <taxon>Metazoa</taxon>
        <taxon>Ecdysozoa</taxon>
        <taxon>Arthropoda</taxon>
        <taxon>Hexapoda</taxon>
        <taxon>Insecta</taxon>
        <taxon>Pterygota</taxon>
        <taxon>Neoptera</taxon>
        <taxon>Endopterygota</taxon>
        <taxon>Lepidoptera</taxon>
        <taxon>Glossata</taxon>
        <taxon>Ditrysia</taxon>
        <taxon>Geometroidea</taxon>
        <taxon>Geometridae</taxon>
        <taxon>Ennominae</taxon>
        <taxon>Ectropis</taxon>
    </lineage>
</organism>
<proteinExistence type="evidence at transcript level"/>
<dbReference type="InterPro" id="IPR005055">
    <property type="entry name" value="A10/PebIII"/>
</dbReference>
<feature type="signal peptide" evidence="1">
    <location>
        <begin position="1"/>
        <end position="17"/>
    </location>
</feature>
<dbReference type="Pfam" id="PF03392">
    <property type="entry name" value="OS-D"/>
    <property type="match status" value="1"/>
</dbReference>
<dbReference type="Gene3D" id="1.10.2080.10">
    <property type="entry name" value="Insect odorant-binding protein A10/Ejaculatory bulb-specific protein 3"/>
    <property type="match status" value="1"/>
</dbReference>
<sequence>MKFFYVFALSLVVACSGETYTTENDDLNIEAVVADLPTLQAFVGCFNDKVECDEKSGDFKKDIAEAIQQACAKCTDAQKHIFKVFLTGLKEKLPADNAAFKAKYDPDNKYFGNLEKAIANA</sequence>
<feature type="chain" id="PRO_5012890581" evidence="1">
    <location>
        <begin position="18"/>
        <end position="121"/>
    </location>
</feature>
<dbReference type="PROSITE" id="PS51257">
    <property type="entry name" value="PROKAR_LIPOPROTEIN"/>
    <property type="match status" value="1"/>
</dbReference>
<dbReference type="AlphaFoldDB" id="A0A1W5LDM1"/>
<dbReference type="EMBL" id="KT991366">
    <property type="protein sequence ID" value="ANA75032.1"/>
    <property type="molecule type" value="mRNA"/>
</dbReference>
<protein>
    <submittedName>
        <fullName evidence="2">Putative chemosensory protein 14</fullName>
    </submittedName>
</protein>
<evidence type="ECO:0000313" key="2">
    <source>
        <dbReference type="EMBL" id="ANA75032.1"/>
    </source>
</evidence>
<dbReference type="PANTHER" id="PTHR11257">
    <property type="entry name" value="CHEMOSENSORY PROTEIN-RELATED"/>
    <property type="match status" value="1"/>
</dbReference>
<reference evidence="2" key="1">
    <citation type="submission" date="2015-11" db="EMBL/GenBank/DDBJ databases">
        <title>Molecular identification and expression profiles of candidate chemosensory genes in the tea geometrid, Ectropis obliqua Prout.</title>
        <authorList>
            <person name="Sun L."/>
            <person name="Mao T.-F."/>
            <person name="Yin K.-S."/>
            <person name="Zhang Y.-J."/>
            <person name="Xiao Q."/>
        </authorList>
    </citation>
    <scope>NUCLEOTIDE SEQUENCE</scope>
</reference>
<gene>
    <name evidence="2" type="primary">CSP14</name>
</gene>
<dbReference type="PANTHER" id="PTHR11257:SF13">
    <property type="entry name" value="GEO07322P1"/>
    <property type="match status" value="1"/>
</dbReference>
<name>A0A1W5LDM1_ECTOB</name>